<keyword evidence="1" id="KW-1185">Reference proteome</keyword>
<evidence type="ECO:0000313" key="2">
    <source>
        <dbReference type="WBParaSite" id="PSAMB.scaffold12617size2674.g34979.t1"/>
    </source>
</evidence>
<protein>
    <submittedName>
        <fullName evidence="2">Uncharacterized protein</fullName>
    </submittedName>
</protein>
<dbReference type="WBParaSite" id="PSAMB.scaffold12617size2674.g34979.t1">
    <property type="protein sequence ID" value="PSAMB.scaffold12617size2674.g34979.t1"/>
    <property type="gene ID" value="PSAMB.scaffold12617size2674.g34979"/>
</dbReference>
<reference evidence="2" key="1">
    <citation type="submission" date="2022-11" db="UniProtKB">
        <authorList>
            <consortium name="WormBaseParasite"/>
        </authorList>
    </citation>
    <scope>IDENTIFICATION</scope>
</reference>
<dbReference type="AlphaFoldDB" id="A0A914UUB9"/>
<proteinExistence type="predicted"/>
<organism evidence="1 2">
    <name type="scientific">Plectus sambesii</name>
    <dbReference type="NCBI Taxonomy" id="2011161"/>
    <lineage>
        <taxon>Eukaryota</taxon>
        <taxon>Metazoa</taxon>
        <taxon>Ecdysozoa</taxon>
        <taxon>Nematoda</taxon>
        <taxon>Chromadorea</taxon>
        <taxon>Plectida</taxon>
        <taxon>Plectina</taxon>
        <taxon>Plectoidea</taxon>
        <taxon>Plectidae</taxon>
        <taxon>Plectus</taxon>
    </lineage>
</organism>
<accession>A0A914UUB9</accession>
<name>A0A914UUB9_9BILA</name>
<evidence type="ECO:0000313" key="1">
    <source>
        <dbReference type="Proteomes" id="UP000887566"/>
    </source>
</evidence>
<dbReference type="Proteomes" id="UP000887566">
    <property type="component" value="Unplaced"/>
</dbReference>
<sequence length="74" mass="7877">MVPVVDESINTLSLRPDRRTSPIAALSGGREQKVNQRGLGLLVGMPGIDPMYFGGFVNNEKDKPLNLGLAPGSN</sequence>